<keyword evidence="1" id="KW-0812">Transmembrane</keyword>
<proteinExistence type="predicted"/>
<dbReference type="RefSeq" id="WP_338669399.1">
    <property type="nucleotide sequence ID" value="NZ_CP146609.1"/>
</dbReference>
<reference evidence="2 3" key="1">
    <citation type="submission" date="2024-03" db="EMBL/GenBank/DDBJ databases">
        <title>Phenotype and Genome Characterization of a Sulfate-Reducing Bacterium Pseudodesulfovibrio sp. strain 5S69, isolated from Petroleum Reservoir in Tatarstan (Russia).</title>
        <authorList>
            <person name="Bidzhieva S.K."/>
            <person name="Kadnikov V."/>
            <person name="Tourova T.P."/>
            <person name="Samigullina S.R."/>
            <person name="Sokolova D.S."/>
            <person name="Poltaraus A.B."/>
            <person name="Avtukh A.N."/>
            <person name="Tereshina V.M."/>
            <person name="Mardanov A.V."/>
            <person name="Nazina T.N."/>
        </authorList>
    </citation>
    <scope>NUCLEOTIDE SEQUENCE [LARGE SCALE GENOMIC DNA]</scope>
    <source>
        <strain evidence="2 3">5S69</strain>
    </source>
</reference>
<dbReference type="Proteomes" id="UP001385389">
    <property type="component" value="Chromosome"/>
</dbReference>
<dbReference type="EMBL" id="CP146609">
    <property type="protein sequence ID" value="WWX23702.1"/>
    <property type="molecule type" value="Genomic_DNA"/>
</dbReference>
<organism evidence="2 3">
    <name type="scientific">Pseudodesulfovibrio methanolicus</name>
    <dbReference type="NCBI Taxonomy" id="3126690"/>
    <lineage>
        <taxon>Bacteria</taxon>
        <taxon>Pseudomonadati</taxon>
        <taxon>Thermodesulfobacteriota</taxon>
        <taxon>Desulfovibrionia</taxon>
        <taxon>Desulfovibrionales</taxon>
        <taxon>Desulfovibrionaceae</taxon>
    </lineage>
</organism>
<protein>
    <submittedName>
        <fullName evidence="2">Uncharacterized protein</fullName>
    </submittedName>
</protein>
<feature type="transmembrane region" description="Helical" evidence="1">
    <location>
        <begin position="48"/>
        <end position="69"/>
    </location>
</feature>
<evidence type="ECO:0000313" key="2">
    <source>
        <dbReference type="EMBL" id="WWX23702.1"/>
    </source>
</evidence>
<keyword evidence="1" id="KW-1133">Transmembrane helix</keyword>
<gene>
    <name evidence="2" type="ORF">V8V93_05735</name>
</gene>
<keyword evidence="3" id="KW-1185">Reference proteome</keyword>
<evidence type="ECO:0000313" key="3">
    <source>
        <dbReference type="Proteomes" id="UP001385389"/>
    </source>
</evidence>
<feature type="transmembrane region" description="Helical" evidence="1">
    <location>
        <begin position="7"/>
        <end position="28"/>
    </location>
</feature>
<feature type="transmembrane region" description="Helical" evidence="1">
    <location>
        <begin position="89"/>
        <end position="106"/>
    </location>
</feature>
<evidence type="ECO:0000256" key="1">
    <source>
        <dbReference type="SAM" id="Phobius"/>
    </source>
</evidence>
<name>A0ABZ2J281_9BACT</name>
<sequence length="180" mass="20178">MNTVFRLLLTFNATSLLVIIFLVQKSFSLGHFFSKCPYLVNLPNAVSYIAYLLVPIALTGLSIFLSACLGKDSFGKGEIISIEHANNSFLPSYLGYFFVALSVGNLETLAVVYGVLFVFTFLSQALYFNPLFLLFGFSFYNITTKNGAVVFLISRCSYKTPLDVIILEAYRINNYTFIEK</sequence>
<accession>A0ABZ2J281</accession>
<keyword evidence="1" id="KW-0472">Membrane</keyword>